<gene>
    <name evidence="2" type="ORF">BD626DRAFT_393906</name>
</gene>
<protein>
    <submittedName>
        <fullName evidence="2">DNA breaking-rejoining enzyme</fullName>
    </submittedName>
</protein>
<dbReference type="AlphaFoldDB" id="A0A550CTA2"/>
<keyword evidence="3" id="KW-1185">Reference proteome</keyword>
<dbReference type="InterPro" id="IPR013762">
    <property type="entry name" value="Integrase-like_cat_sf"/>
</dbReference>
<dbReference type="GO" id="GO:0015074">
    <property type="term" value="P:DNA integration"/>
    <property type="evidence" value="ECO:0007669"/>
    <property type="project" value="InterPro"/>
</dbReference>
<keyword evidence="1" id="KW-0233">DNA recombination</keyword>
<dbReference type="GO" id="GO:0006310">
    <property type="term" value="P:DNA recombination"/>
    <property type="evidence" value="ECO:0007669"/>
    <property type="project" value="UniProtKB-KW"/>
</dbReference>
<dbReference type="Gene3D" id="1.10.443.10">
    <property type="entry name" value="Intergrase catalytic core"/>
    <property type="match status" value="1"/>
</dbReference>
<name>A0A550CTA2_9AGAR</name>
<comment type="caution">
    <text evidence="2">The sequence shown here is derived from an EMBL/GenBank/DDBJ whole genome shotgun (WGS) entry which is preliminary data.</text>
</comment>
<proteinExistence type="predicted"/>
<evidence type="ECO:0000313" key="3">
    <source>
        <dbReference type="Proteomes" id="UP000320762"/>
    </source>
</evidence>
<dbReference type="InterPro" id="IPR011010">
    <property type="entry name" value="DNA_brk_join_enz"/>
</dbReference>
<dbReference type="SUPFAM" id="SSF56349">
    <property type="entry name" value="DNA breaking-rejoining enzymes"/>
    <property type="match status" value="1"/>
</dbReference>
<dbReference type="Proteomes" id="UP000320762">
    <property type="component" value="Unassembled WGS sequence"/>
</dbReference>
<reference evidence="2 3" key="1">
    <citation type="journal article" date="2019" name="New Phytol.">
        <title>Comparative genomics reveals unique wood-decay strategies and fruiting body development in the Schizophyllaceae.</title>
        <authorList>
            <person name="Almasi E."/>
            <person name="Sahu N."/>
            <person name="Krizsan K."/>
            <person name="Balint B."/>
            <person name="Kovacs G.M."/>
            <person name="Kiss B."/>
            <person name="Cseklye J."/>
            <person name="Drula E."/>
            <person name="Henrissat B."/>
            <person name="Nagy I."/>
            <person name="Chovatia M."/>
            <person name="Adam C."/>
            <person name="LaButti K."/>
            <person name="Lipzen A."/>
            <person name="Riley R."/>
            <person name="Grigoriev I.V."/>
            <person name="Nagy L.G."/>
        </authorList>
    </citation>
    <scope>NUCLEOTIDE SEQUENCE [LARGE SCALE GENOMIC DNA]</scope>
    <source>
        <strain evidence="2 3">NL-1724</strain>
    </source>
</reference>
<sequence length="313" mass="36086">CDSIDFKTGAQKPASQLRSGISTAMKIRAAMTYLFGILCGLGREEWRRDHTTGKMVGNPSISPKVSCYMVALKRRKAHEGDCTEASRAITLVRAIPWEIENLRPRLLQCAYTLSLICLLRIEEVLQIRMQDLEWSKNGSVTLRLPFRKTHQTGKIIPFVIWPLEEDEAAICPKRALCEWLQASGIREGYLFPKLTSDGRAIKPNRLLYILQSQAVFLEMFRNNLLDVNIDFTPYGTHSFRRGGCQYLILFRRWNIRRVCEWGGWSTDFTYLTIVKYLISWVDEPMSSRADFFRPGQKVARWCRTCGRNCPCNS</sequence>
<dbReference type="OrthoDB" id="3163890at2759"/>
<dbReference type="GO" id="GO:0003677">
    <property type="term" value="F:DNA binding"/>
    <property type="evidence" value="ECO:0007669"/>
    <property type="project" value="InterPro"/>
</dbReference>
<dbReference type="EMBL" id="VDMD01000002">
    <property type="protein sequence ID" value="TRM68005.1"/>
    <property type="molecule type" value="Genomic_DNA"/>
</dbReference>
<feature type="non-terminal residue" evidence="2">
    <location>
        <position position="1"/>
    </location>
</feature>
<organism evidence="2 3">
    <name type="scientific">Schizophyllum amplum</name>
    <dbReference type="NCBI Taxonomy" id="97359"/>
    <lineage>
        <taxon>Eukaryota</taxon>
        <taxon>Fungi</taxon>
        <taxon>Dikarya</taxon>
        <taxon>Basidiomycota</taxon>
        <taxon>Agaricomycotina</taxon>
        <taxon>Agaricomycetes</taxon>
        <taxon>Agaricomycetidae</taxon>
        <taxon>Agaricales</taxon>
        <taxon>Schizophyllaceae</taxon>
        <taxon>Schizophyllum</taxon>
    </lineage>
</organism>
<evidence type="ECO:0000313" key="2">
    <source>
        <dbReference type="EMBL" id="TRM68005.1"/>
    </source>
</evidence>
<accession>A0A550CTA2</accession>
<evidence type="ECO:0000256" key="1">
    <source>
        <dbReference type="ARBA" id="ARBA00023172"/>
    </source>
</evidence>